<proteinExistence type="predicted"/>
<keyword evidence="2" id="KW-1185">Reference proteome</keyword>
<gene>
    <name evidence="1" type="ORF">ACH5RR_009201</name>
</gene>
<protein>
    <submittedName>
        <fullName evidence="1">Uncharacterized protein</fullName>
    </submittedName>
</protein>
<sequence length="248" mass="27193">MIGRQIYRPYLNFTKIVARDVDVVGVVAHSSRAAHVDIGVAAKYSVATSEVNDVGKLIGNNLIATHDSEINVSDVLSSSNLAPSCRKLSGGFFIATKYGENFVATTKSQMSVSATVLNDTIATRDNLQLCLLMKEIRIVLATKEDFEVDKKSKVRTTTTILCLPMQSKNKESIIQQSKNRISRGQRNLPIGLSRAPNQHFEEALSDDNGEPMVHVDHGFVSTLLVDPNGSKNRDEFGGTQIIDEMDRA</sequence>
<reference evidence="1 2" key="1">
    <citation type="submission" date="2024-11" db="EMBL/GenBank/DDBJ databases">
        <title>A near-complete genome assembly of Cinchona calisaya.</title>
        <authorList>
            <person name="Lian D.C."/>
            <person name="Zhao X.W."/>
            <person name="Wei L."/>
        </authorList>
    </citation>
    <scope>NUCLEOTIDE SEQUENCE [LARGE SCALE GENOMIC DNA]</scope>
    <source>
        <tissue evidence="1">Nenye</tissue>
    </source>
</reference>
<dbReference type="EMBL" id="JBJUIK010000004">
    <property type="protein sequence ID" value="KAL3529879.1"/>
    <property type="molecule type" value="Genomic_DNA"/>
</dbReference>
<evidence type="ECO:0000313" key="1">
    <source>
        <dbReference type="EMBL" id="KAL3529879.1"/>
    </source>
</evidence>
<evidence type="ECO:0000313" key="2">
    <source>
        <dbReference type="Proteomes" id="UP001630127"/>
    </source>
</evidence>
<accession>A0ABD3AFA4</accession>
<organism evidence="1 2">
    <name type="scientific">Cinchona calisaya</name>
    <dbReference type="NCBI Taxonomy" id="153742"/>
    <lineage>
        <taxon>Eukaryota</taxon>
        <taxon>Viridiplantae</taxon>
        <taxon>Streptophyta</taxon>
        <taxon>Embryophyta</taxon>
        <taxon>Tracheophyta</taxon>
        <taxon>Spermatophyta</taxon>
        <taxon>Magnoliopsida</taxon>
        <taxon>eudicotyledons</taxon>
        <taxon>Gunneridae</taxon>
        <taxon>Pentapetalae</taxon>
        <taxon>asterids</taxon>
        <taxon>lamiids</taxon>
        <taxon>Gentianales</taxon>
        <taxon>Rubiaceae</taxon>
        <taxon>Cinchonoideae</taxon>
        <taxon>Cinchoneae</taxon>
        <taxon>Cinchona</taxon>
    </lineage>
</organism>
<name>A0ABD3AFA4_9GENT</name>
<comment type="caution">
    <text evidence="1">The sequence shown here is derived from an EMBL/GenBank/DDBJ whole genome shotgun (WGS) entry which is preliminary data.</text>
</comment>
<dbReference type="Proteomes" id="UP001630127">
    <property type="component" value="Unassembled WGS sequence"/>
</dbReference>
<dbReference type="AlphaFoldDB" id="A0ABD3AFA4"/>